<keyword evidence="2" id="KW-0238">DNA-binding</keyword>
<comment type="caution">
    <text evidence="5">The sequence shown here is derived from an EMBL/GenBank/DDBJ whole genome shotgun (WGS) entry which is preliminary data.</text>
</comment>
<sequence>MPRQTLTRNKIPQYSLGDFRHLHRNGNDNSSFGYNNLSADKKIKGFEIYSSQGLVSAVGPLKSDFYRMSITLSGSVDVQLGLEKFTHQPGTISFTYPGQVFSKCNIRPGTFGYYALFEAAFLEDFLPPDKFQQEFPFFSADGQLFIQLTAPQITRVADFVDKINQELQQLQPERDKAVRVYFYLLLLEIKRGYIEQGLHLVESDNRSSYLISRFHKLVSKHFLKERKVAAYAAMLGITPNHLNRTIKDVTGHTASEAISSMLTQEAKALLRYTDDTIANISFQLEFSDPAGFSRFFKEQTGQTPQVFRKNA</sequence>
<organism evidence="5 6">
    <name type="scientific">Chitinophaga silvatica</name>
    <dbReference type="NCBI Taxonomy" id="2282649"/>
    <lineage>
        <taxon>Bacteria</taxon>
        <taxon>Pseudomonadati</taxon>
        <taxon>Bacteroidota</taxon>
        <taxon>Chitinophagia</taxon>
        <taxon>Chitinophagales</taxon>
        <taxon>Chitinophagaceae</taxon>
        <taxon>Chitinophaga</taxon>
    </lineage>
</organism>
<dbReference type="PANTHER" id="PTHR43280:SF32">
    <property type="entry name" value="TRANSCRIPTIONAL REGULATORY PROTEIN"/>
    <property type="match status" value="1"/>
</dbReference>
<dbReference type="RefSeq" id="WP_116977382.1">
    <property type="nucleotide sequence ID" value="NZ_QPMM01000010.1"/>
</dbReference>
<dbReference type="SUPFAM" id="SSF51215">
    <property type="entry name" value="Regulatory protein AraC"/>
    <property type="match status" value="1"/>
</dbReference>
<dbReference type="OrthoDB" id="1007667at2"/>
<dbReference type="EMBL" id="QPMM01000010">
    <property type="protein sequence ID" value="RFS20664.1"/>
    <property type="molecule type" value="Genomic_DNA"/>
</dbReference>
<accession>A0A3E1Y6U0</accession>
<protein>
    <submittedName>
        <fullName evidence="5">Helix-turn-helix domain-containing protein</fullName>
    </submittedName>
</protein>
<dbReference type="InterPro" id="IPR037923">
    <property type="entry name" value="HTH-like"/>
</dbReference>
<evidence type="ECO:0000313" key="6">
    <source>
        <dbReference type="Proteomes" id="UP000260644"/>
    </source>
</evidence>
<dbReference type="Pfam" id="PF12833">
    <property type="entry name" value="HTH_18"/>
    <property type="match status" value="1"/>
</dbReference>
<name>A0A3E1Y6U0_9BACT</name>
<proteinExistence type="predicted"/>
<dbReference type="Proteomes" id="UP000260644">
    <property type="component" value="Unassembled WGS sequence"/>
</dbReference>
<dbReference type="AlphaFoldDB" id="A0A3E1Y6U0"/>
<dbReference type="PROSITE" id="PS01124">
    <property type="entry name" value="HTH_ARAC_FAMILY_2"/>
    <property type="match status" value="1"/>
</dbReference>
<evidence type="ECO:0000259" key="4">
    <source>
        <dbReference type="PROSITE" id="PS01124"/>
    </source>
</evidence>
<keyword evidence="1" id="KW-0805">Transcription regulation</keyword>
<dbReference type="GO" id="GO:0003700">
    <property type="term" value="F:DNA-binding transcription factor activity"/>
    <property type="evidence" value="ECO:0007669"/>
    <property type="project" value="InterPro"/>
</dbReference>
<dbReference type="GO" id="GO:0043565">
    <property type="term" value="F:sequence-specific DNA binding"/>
    <property type="evidence" value="ECO:0007669"/>
    <property type="project" value="InterPro"/>
</dbReference>
<evidence type="ECO:0000256" key="2">
    <source>
        <dbReference type="ARBA" id="ARBA00023125"/>
    </source>
</evidence>
<keyword evidence="6" id="KW-1185">Reference proteome</keyword>
<dbReference type="Gene3D" id="1.10.10.60">
    <property type="entry name" value="Homeodomain-like"/>
    <property type="match status" value="1"/>
</dbReference>
<dbReference type="SMART" id="SM00342">
    <property type="entry name" value="HTH_ARAC"/>
    <property type="match status" value="1"/>
</dbReference>
<evidence type="ECO:0000256" key="3">
    <source>
        <dbReference type="ARBA" id="ARBA00023163"/>
    </source>
</evidence>
<dbReference type="InterPro" id="IPR018060">
    <property type="entry name" value="HTH_AraC"/>
</dbReference>
<dbReference type="InterPro" id="IPR009057">
    <property type="entry name" value="Homeodomain-like_sf"/>
</dbReference>
<dbReference type="SUPFAM" id="SSF46689">
    <property type="entry name" value="Homeodomain-like"/>
    <property type="match status" value="1"/>
</dbReference>
<gene>
    <name evidence="5" type="ORF">DVR12_19080</name>
</gene>
<reference evidence="5 6" key="1">
    <citation type="submission" date="2018-07" db="EMBL/GenBank/DDBJ databases">
        <title>Chitinophaga K2CV101002-2 sp. nov., isolated from a monsoon evergreen broad-leaved forest soil.</title>
        <authorList>
            <person name="Lv Y."/>
        </authorList>
    </citation>
    <scope>NUCLEOTIDE SEQUENCE [LARGE SCALE GENOMIC DNA]</scope>
    <source>
        <strain evidence="5 6">GDMCC 1.1288</strain>
    </source>
</reference>
<evidence type="ECO:0000256" key="1">
    <source>
        <dbReference type="ARBA" id="ARBA00023015"/>
    </source>
</evidence>
<dbReference type="PANTHER" id="PTHR43280">
    <property type="entry name" value="ARAC-FAMILY TRANSCRIPTIONAL REGULATOR"/>
    <property type="match status" value="1"/>
</dbReference>
<feature type="domain" description="HTH araC/xylS-type" evidence="4">
    <location>
        <begin position="212"/>
        <end position="310"/>
    </location>
</feature>
<evidence type="ECO:0000313" key="5">
    <source>
        <dbReference type="EMBL" id="RFS20664.1"/>
    </source>
</evidence>
<keyword evidence="3" id="KW-0804">Transcription</keyword>